<reference evidence="2" key="1">
    <citation type="submission" date="2022-07" db="EMBL/GenBank/DDBJ databases">
        <title>The genome of Lyophyllum shimeji provides insight into the initial evolution of ectomycorrhizal fungal genome.</title>
        <authorList>
            <person name="Kobayashi Y."/>
            <person name="Shibata T."/>
            <person name="Hirakawa H."/>
            <person name="Shigenobu S."/>
            <person name="Nishiyama T."/>
            <person name="Yamada A."/>
            <person name="Hasebe M."/>
            <person name="Kawaguchi M."/>
        </authorList>
    </citation>
    <scope>NUCLEOTIDE SEQUENCE</scope>
    <source>
        <strain evidence="2">AT787</strain>
    </source>
</reference>
<dbReference type="Proteomes" id="UP001063166">
    <property type="component" value="Unassembled WGS sequence"/>
</dbReference>
<dbReference type="AlphaFoldDB" id="A0A9P3UTP0"/>
<feature type="region of interest" description="Disordered" evidence="1">
    <location>
        <begin position="39"/>
        <end position="111"/>
    </location>
</feature>
<sequence>MTLGLSQQGRTHPYYTTIPRVDTYNAITKIVGHIVDSTCGHECRGSATPPEPKPRGPVDPAAQGDPSGSTNLKGGGSGGGKKGGGTKNGGTKNGGTKNGGTKGPKATRRSS</sequence>
<organism evidence="2 3">
    <name type="scientific">Lyophyllum shimeji</name>
    <name type="common">Hon-shimeji</name>
    <name type="synonym">Tricholoma shimeji</name>
    <dbReference type="NCBI Taxonomy" id="47721"/>
    <lineage>
        <taxon>Eukaryota</taxon>
        <taxon>Fungi</taxon>
        <taxon>Dikarya</taxon>
        <taxon>Basidiomycota</taxon>
        <taxon>Agaricomycotina</taxon>
        <taxon>Agaricomycetes</taxon>
        <taxon>Agaricomycetidae</taxon>
        <taxon>Agaricales</taxon>
        <taxon>Tricholomatineae</taxon>
        <taxon>Lyophyllaceae</taxon>
        <taxon>Lyophyllum</taxon>
    </lineage>
</organism>
<feature type="compositionally biased region" description="Gly residues" evidence="1">
    <location>
        <begin position="73"/>
        <end position="102"/>
    </location>
</feature>
<proteinExistence type="predicted"/>
<name>A0A9P3UTP0_LYOSH</name>
<evidence type="ECO:0000313" key="3">
    <source>
        <dbReference type="Proteomes" id="UP001063166"/>
    </source>
</evidence>
<accession>A0A9P3UTP0</accession>
<comment type="caution">
    <text evidence="2">The sequence shown here is derived from an EMBL/GenBank/DDBJ whole genome shotgun (WGS) entry which is preliminary data.</text>
</comment>
<keyword evidence="3" id="KW-1185">Reference proteome</keyword>
<protein>
    <submittedName>
        <fullName evidence="2">Uncharacterized protein</fullName>
    </submittedName>
</protein>
<dbReference type="EMBL" id="BRPK01000011">
    <property type="protein sequence ID" value="GLB42356.1"/>
    <property type="molecule type" value="Genomic_DNA"/>
</dbReference>
<evidence type="ECO:0000256" key="1">
    <source>
        <dbReference type="SAM" id="MobiDB-lite"/>
    </source>
</evidence>
<evidence type="ECO:0000313" key="2">
    <source>
        <dbReference type="EMBL" id="GLB42356.1"/>
    </source>
</evidence>
<gene>
    <name evidence="2" type="ORF">LshimejAT787_1103710</name>
</gene>